<feature type="domain" description="DRTGG" evidence="8">
    <location>
        <begin position="293"/>
        <end position="417"/>
    </location>
</feature>
<dbReference type="SUPFAM" id="SSF52540">
    <property type="entry name" value="P-loop containing nucleoside triphosphate hydrolases"/>
    <property type="match status" value="1"/>
</dbReference>
<dbReference type="Gene3D" id="3.40.50.10750">
    <property type="entry name" value="Isocitrate/Isopropylmalate dehydrogenase-like"/>
    <property type="match status" value="1"/>
</dbReference>
<dbReference type="InterPro" id="IPR004614">
    <property type="entry name" value="P_AcTrfase"/>
</dbReference>
<dbReference type="Gene3D" id="3.40.1390.20">
    <property type="entry name" value="HprK N-terminal domain-like"/>
    <property type="match status" value="1"/>
</dbReference>
<evidence type="ECO:0000259" key="8">
    <source>
        <dbReference type="Pfam" id="PF07085"/>
    </source>
</evidence>
<reference evidence="9 10" key="1">
    <citation type="submission" date="2024-09" db="EMBL/GenBank/DDBJ databases">
        <title>Chromosome-scale assembly of Riccia fluitans.</title>
        <authorList>
            <person name="Paukszto L."/>
            <person name="Sawicki J."/>
            <person name="Karawczyk K."/>
            <person name="Piernik-Szablinska J."/>
            <person name="Szczecinska M."/>
            <person name="Mazdziarz M."/>
        </authorList>
    </citation>
    <scope>NUCLEOTIDE SEQUENCE [LARGE SCALE GENOMIC DNA]</scope>
    <source>
        <strain evidence="9">Rf_01</strain>
        <tissue evidence="9">Aerial parts of the thallus</tissue>
    </source>
</reference>
<dbReference type="InterPro" id="IPR042112">
    <property type="entry name" value="P_AcTrfase_dom2"/>
</dbReference>
<evidence type="ECO:0000259" key="7">
    <source>
        <dbReference type="Pfam" id="PF01515"/>
    </source>
</evidence>
<dbReference type="InterPro" id="IPR027417">
    <property type="entry name" value="P-loop_NTPase"/>
</dbReference>
<keyword evidence="10" id="KW-1185">Reference proteome</keyword>
<dbReference type="GO" id="GO:0008959">
    <property type="term" value="F:phosphate acetyltransferase activity"/>
    <property type="evidence" value="ECO:0007669"/>
    <property type="project" value="UniProtKB-EC"/>
</dbReference>
<dbReference type="NCBIfam" id="NF004167">
    <property type="entry name" value="PRK05632.1"/>
    <property type="match status" value="1"/>
</dbReference>
<keyword evidence="5" id="KW-0012">Acyltransferase</keyword>
<comment type="pathway">
    <text evidence="1">Metabolic intermediate biosynthesis; acetyl-CoA biosynthesis; acetyl-CoA from acetate: step 2/2.</text>
</comment>
<keyword evidence="4" id="KW-0808">Transferase</keyword>
<evidence type="ECO:0000256" key="1">
    <source>
        <dbReference type="ARBA" id="ARBA00004989"/>
    </source>
</evidence>
<dbReference type="NCBIfam" id="NF007233">
    <property type="entry name" value="PRK09653.1"/>
    <property type="match status" value="1"/>
</dbReference>
<dbReference type="InterPro" id="IPR050500">
    <property type="entry name" value="Phos_Acetyltrans/Butyryltrans"/>
</dbReference>
<dbReference type="InterPro" id="IPR028979">
    <property type="entry name" value="Ser_kin/Pase_Hpr-like_N_sf"/>
</dbReference>
<dbReference type="EMBL" id="JBHFFA010000001">
    <property type="protein sequence ID" value="KAL2653134.1"/>
    <property type="molecule type" value="Genomic_DNA"/>
</dbReference>
<dbReference type="Gene3D" id="3.40.50.300">
    <property type="entry name" value="P-loop containing nucleotide triphosphate hydrolases"/>
    <property type="match status" value="1"/>
</dbReference>
<sequence>MLRLLTKTRSLFSVLKKGNAANSASPLHCFSIASPSSSSCLRPAAVGPVPSTGVRSTFGDFLPWSFRRRVHTGIYLHHTNPGRGTDSLAVTLGLLHALDRLQPGMGYFRPIDKTTIGGNRAAMMKEIYGFEDDLTSMHGVTQQKAFELITTDKTDDLMEEIYKAFEEIRKRHDFLVIEGTSLKGWGGDIATLNAKLASLLGTSAVFVTDARGAIRNEIYRPKEEWELEILESAKVSDLAFKKENVEVLADIVHALPAAMRDVEALKRLFADANIPFAGAIPEDPLLHSLQVQDVVRTLNAQLLYQVRGVRAAMSTEVTNFIVATLQLSELLAYLPKNGDPRKGSVVIADSSRSDILLSMLHLHESHTFANIAALVLTGGMRPEKHVEHLVQDQADKSSLPVLVSQLPSFETSALLSKAEATIEPSSHRKIELAQLIFEENVDMDVITRALLKEQPIRMNPKLFIHNLFKQAKANKQHIVLPEGDEPRTVQAAGTILSRDLCEITLVGNKQAIEQVAKQYRVDLSGAHIVDPSKSPRTEAYVDFLYEARKHKGMNKDMAHETLITDCNYYGTCMVALGDADGMVSGALNTTANTVRPALQVIKTSPDLPLVSSVFFMCLPDRILVYGDCAINSNPTSEELAAIAIQSAETAAAFGIEPKVAMLSYATGTSNTGPLIQKVIDATEIAKKKRPDLLIEGPLQYDAAVNPETAKTKLKGKDNPVAGKATVLIFPDLNTGNNTYKAVQQSTGAVAVGPLLQGLKKPVNDLSRGCTVTDIVTTIALTAVQASTKKSS</sequence>
<dbReference type="Pfam" id="PF01515">
    <property type="entry name" value="PTA_PTB"/>
    <property type="match status" value="1"/>
</dbReference>
<evidence type="ECO:0000313" key="10">
    <source>
        <dbReference type="Proteomes" id="UP001605036"/>
    </source>
</evidence>
<organism evidence="9 10">
    <name type="scientific">Riccia fluitans</name>
    <dbReference type="NCBI Taxonomy" id="41844"/>
    <lineage>
        <taxon>Eukaryota</taxon>
        <taxon>Viridiplantae</taxon>
        <taxon>Streptophyta</taxon>
        <taxon>Embryophyta</taxon>
        <taxon>Marchantiophyta</taxon>
        <taxon>Marchantiopsida</taxon>
        <taxon>Marchantiidae</taxon>
        <taxon>Marchantiales</taxon>
        <taxon>Ricciaceae</taxon>
        <taxon>Riccia</taxon>
    </lineage>
</organism>
<evidence type="ECO:0000256" key="6">
    <source>
        <dbReference type="ARBA" id="ARBA00031108"/>
    </source>
</evidence>
<dbReference type="Gene3D" id="3.40.50.10950">
    <property type="match status" value="1"/>
</dbReference>
<evidence type="ECO:0000313" key="9">
    <source>
        <dbReference type="EMBL" id="KAL2653134.1"/>
    </source>
</evidence>
<dbReference type="InterPro" id="IPR002505">
    <property type="entry name" value="PTA_PTB"/>
</dbReference>
<protein>
    <recommendedName>
        <fullName evidence="3">Phosphate acetyltransferase</fullName>
        <ecNumber evidence="2">2.3.1.8</ecNumber>
    </recommendedName>
    <alternativeName>
        <fullName evidence="6">Phosphotransacetylase</fullName>
    </alternativeName>
</protein>
<name>A0ABD1ZSE1_9MARC</name>
<dbReference type="SUPFAM" id="SSF53659">
    <property type="entry name" value="Isocitrate/Isopropylmalate dehydrogenase-like"/>
    <property type="match status" value="1"/>
</dbReference>
<dbReference type="EC" id="2.3.1.8" evidence="2"/>
<dbReference type="InterPro" id="IPR010766">
    <property type="entry name" value="DRTGG"/>
</dbReference>
<evidence type="ECO:0000256" key="2">
    <source>
        <dbReference type="ARBA" id="ARBA00012707"/>
    </source>
</evidence>
<accession>A0ABD1ZSE1</accession>
<dbReference type="AlphaFoldDB" id="A0ABD1ZSE1"/>
<dbReference type="PANTHER" id="PTHR43356:SF3">
    <property type="entry name" value="PHOSPHATE ACETYLTRANSFERASE"/>
    <property type="match status" value="1"/>
</dbReference>
<evidence type="ECO:0000256" key="4">
    <source>
        <dbReference type="ARBA" id="ARBA00022679"/>
    </source>
</evidence>
<evidence type="ECO:0000256" key="5">
    <source>
        <dbReference type="ARBA" id="ARBA00023315"/>
    </source>
</evidence>
<dbReference type="SUPFAM" id="SSF75138">
    <property type="entry name" value="HprK N-terminal domain-like"/>
    <property type="match status" value="1"/>
</dbReference>
<dbReference type="Pfam" id="PF07085">
    <property type="entry name" value="DRTGG"/>
    <property type="match status" value="1"/>
</dbReference>
<dbReference type="PANTHER" id="PTHR43356">
    <property type="entry name" value="PHOSPHATE ACETYLTRANSFERASE"/>
    <property type="match status" value="1"/>
</dbReference>
<dbReference type="Proteomes" id="UP001605036">
    <property type="component" value="Unassembled WGS sequence"/>
</dbReference>
<gene>
    <name evidence="9" type="ORF">R1flu_021262</name>
</gene>
<feature type="domain" description="Phosphate acetyl/butaryl transferase" evidence="7">
    <location>
        <begin position="463"/>
        <end position="782"/>
    </location>
</feature>
<comment type="caution">
    <text evidence="9">The sequence shown here is derived from an EMBL/GenBank/DDBJ whole genome shotgun (WGS) entry which is preliminary data.</text>
</comment>
<dbReference type="Pfam" id="PF13500">
    <property type="entry name" value="AAA_26"/>
    <property type="match status" value="1"/>
</dbReference>
<proteinExistence type="predicted"/>
<dbReference type="NCBIfam" id="TIGR00651">
    <property type="entry name" value="pta"/>
    <property type="match status" value="1"/>
</dbReference>
<dbReference type="InterPro" id="IPR042113">
    <property type="entry name" value="P_AcTrfase_dom1"/>
</dbReference>
<evidence type="ECO:0000256" key="3">
    <source>
        <dbReference type="ARBA" id="ARBA00021528"/>
    </source>
</evidence>